<dbReference type="Gene3D" id="2.60.40.1180">
    <property type="entry name" value="Golgi alpha-mannosidase II"/>
    <property type="match status" value="1"/>
</dbReference>
<keyword evidence="1" id="KW-0472">Membrane</keyword>
<feature type="signal peptide" evidence="2">
    <location>
        <begin position="1"/>
        <end position="28"/>
    </location>
</feature>
<keyword evidence="1" id="KW-1133">Transmembrane helix</keyword>
<feature type="domain" description="Glycosyl hydrolase family 13 catalytic" evidence="3">
    <location>
        <begin position="43"/>
        <end position="374"/>
    </location>
</feature>
<gene>
    <name evidence="4" type="ORF">C176_02758</name>
</gene>
<dbReference type="Proteomes" id="UP000019062">
    <property type="component" value="Unassembled WGS sequence"/>
</dbReference>
<dbReference type="InterPro" id="IPR017853">
    <property type="entry name" value="GH"/>
</dbReference>
<dbReference type="Gene3D" id="3.20.20.80">
    <property type="entry name" value="Glycosidases"/>
    <property type="match status" value="1"/>
</dbReference>
<feature type="chain" id="PRO_5004839811" evidence="2">
    <location>
        <begin position="29"/>
        <end position="492"/>
    </location>
</feature>
<protein>
    <submittedName>
        <fullName evidence="4">Alpha-amylase</fullName>
    </submittedName>
</protein>
<dbReference type="AlphaFoldDB" id="W4F4Q2"/>
<sequence length="492" mass="55290">MNVAKWISTVVASALLATTMGFAPIAKAETEVTHNIKDESIYDLLVDRYFNSSVENDYNVDARDQNAFAGGDLTGIATKLTHIQDMGFTVLSIGSIFSTESYDGSAVVDYENIERHFGTAKEFKSLLADVHKGKMKLMIDFPLNNVSKNHVWAKDKANSEWYETADNGRINWNTENPEVQEALINAATDFAQKYDIDGIRLTNLGNSDTAFLNEMIESLKNTNKNIYVISSEDSDANFDMSVNKETIDIYQSIFKNVDMDSSKVEQPLGTIKKDDAEKPSANMLDSLNSSRFTFASANENMYPPTRIKVAMAAMFTLPGVPVMTYGTEIAQNGEQAPESHAVFDFKTKDDIVSYIGDVQSVRNKSETLRTGDFKLLKNKDGFIVFERSSNDEQWIVVVNNTKNTQHIDLGKDIIGENKELHGLLESDIVRPKDKGIYRLVVDREIVELYQVKEHTGLNISYMISLGFVYVLFITFIVLVLRRSKKNRKAKNN</sequence>
<reference evidence="4 5" key="1">
    <citation type="journal article" date="2014" name="BMC Genomics">
        <title>Genomic comparison of sporeforming bacilli isolated from milk.</title>
        <authorList>
            <person name="Moreno Switt A.I."/>
            <person name="Andrus A.D."/>
            <person name="Ranieri M.L."/>
            <person name="Orsi R.H."/>
            <person name="Ivy R."/>
            <person name="den Bakker H.C."/>
            <person name="Martin N.H."/>
            <person name="Wiedmann M."/>
            <person name="Boor K.J."/>
        </authorList>
    </citation>
    <scope>NUCLEOTIDE SEQUENCE [LARGE SCALE GENOMIC DNA]</scope>
    <source>
        <strain evidence="4 5">FSL R5-213</strain>
    </source>
</reference>
<evidence type="ECO:0000313" key="4">
    <source>
        <dbReference type="EMBL" id="ETT87828.1"/>
    </source>
</evidence>
<dbReference type="Pfam" id="PF00128">
    <property type="entry name" value="Alpha-amylase"/>
    <property type="match status" value="1"/>
</dbReference>
<accession>W4F4Q2</accession>
<dbReference type="GO" id="GO:0005975">
    <property type="term" value="P:carbohydrate metabolic process"/>
    <property type="evidence" value="ECO:0007669"/>
    <property type="project" value="InterPro"/>
</dbReference>
<dbReference type="EMBL" id="ASQA01000008">
    <property type="protein sequence ID" value="ETT87828.1"/>
    <property type="molecule type" value="Genomic_DNA"/>
</dbReference>
<dbReference type="SMART" id="SM00642">
    <property type="entry name" value="Aamy"/>
    <property type="match status" value="1"/>
</dbReference>
<keyword evidence="5" id="KW-1185">Reference proteome</keyword>
<dbReference type="InterPro" id="IPR054174">
    <property type="entry name" value="Alpha-amylase-like_C"/>
</dbReference>
<feature type="transmembrane region" description="Helical" evidence="1">
    <location>
        <begin position="459"/>
        <end position="480"/>
    </location>
</feature>
<dbReference type="SUPFAM" id="SSF51445">
    <property type="entry name" value="(Trans)glycosidases"/>
    <property type="match status" value="1"/>
</dbReference>
<comment type="caution">
    <text evidence="4">The sequence shown here is derived from an EMBL/GenBank/DDBJ whole genome shotgun (WGS) entry which is preliminary data.</text>
</comment>
<proteinExistence type="predicted"/>
<dbReference type="eggNOG" id="COG0366">
    <property type="taxonomic scope" value="Bacteria"/>
</dbReference>
<evidence type="ECO:0000256" key="1">
    <source>
        <dbReference type="SAM" id="Phobius"/>
    </source>
</evidence>
<name>W4F4Q2_9BACL</name>
<keyword evidence="1" id="KW-0812">Transmembrane</keyword>
<evidence type="ECO:0000259" key="3">
    <source>
        <dbReference type="SMART" id="SM00642"/>
    </source>
</evidence>
<keyword evidence="2" id="KW-0732">Signal</keyword>
<dbReference type="SUPFAM" id="SSF51011">
    <property type="entry name" value="Glycosyl hydrolase domain"/>
    <property type="match status" value="1"/>
</dbReference>
<evidence type="ECO:0000313" key="5">
    <source>
        <dbReference type="Proteomes" id="UP000019062"/>
    </source>
</evidence>
<dbReference type="InterPro" id="IPR013780">
    <property type="entry name" value="Glyco_hydro_b"/>
</dbReference>
<dbReference type="InterPro" id="IPR006047">
    <property type="entry name" value="GH13_cat_dom"/>
</dbReference>
<dbReference type="Pfam" id="PF22026">
    <property type="entry name" value="Alpha-amylase_C_2"/>
    <property type="match status" value="1"/>
</dbReference>
<dbReference type="PANTHER" id="PTHR10357">
    <property type="entry name" value="ALPHA-AMYLASE FAMILY MEMBER"/>
    <property type="match status" value="1"/>
</dbReference>
<evidence type="ECO:0000256" key="2">
    <source>
        <dbReference type="SAM" id="SignalP"/>
    </source>
</evidence>
<organism evidence="4 5">
    <name type="scientific">Viridibacillus arenosi FSL R5-213</name>
    <dbReference type="NCBI Taxonomy" id="1227360"/>
    <lineage>
        <taxon>Bacteria</taxon>
        <taxon>Bacillati</taxon>
        <taxon>Bacillota</taxon>
        <taxon>Bacilli</taxon>
        <taxon>Bacillales</taxon>
        <taxon>Caryophanaceae</taxon>
        <taxon>Viridibacillus</taxon>
    </lineage>
</organism>
<dbReference type="RefSeq" id="WP_038179650.1">
    <property type="nucleotide sequence ID" value="NZ_ASQA01000008.1"/>
</dbReference>